<accession>A0A2G5B2Y7</accession>
<proteinExistence type="predicted"/>
<dbReference type="EMBL" id="KZ303539">
    <property type="protein sequence ID" value="PIA13364.1"/>
    <property type="molecule type" value="Genomic_DNA"/>
</dbReference>
<reference evidence="1 2" key="1">
    <citation type="journal article" date="2015" name="Genome Biol. Evol.">
        <title>Phylogenomic analyses indicate that early fungi evolved digesting cell walls of algal ancestors of land plants.</title>
        <authorList>
            <person name="Chang Y."/>
            <person name="Wang S."/>
            <person name="Sekimoto S."/>
            <person name="Aerts A.L."/>
            <person name="Choi C."/>
            <person name="Clum A."/>
            <person name="LaButti K.M."/>
            <person name="Lindquist E.A."/>
            <person name="Yee Ngan C."/>
            <person name="Ohm R.A."/>
            <person name="Salamov A.A."/>
            <person name="Grigoriev I.V."/>
            <person name="Spatafora J.W."/>
            <person name="Berbee M.L."/>
        </authorList>
    </citation>
    <scope>NUCLEOTIDE SEQUENCE [LARGE SCALE GENOMIC DNA]</scope>
    <source>
        <strain evidence="1 2">NRRL 1564</strain>
    </source>
</reference>
<dbReference type="AlphaFoldDB" id="A0A2G5B2Y7"/>
<evidence type="ECO:0000313" key="2">
    <source>
        <dbReference type="Proteomes" id="UP000242474"/>
    </source>
</evidence>
<sequence length="166" mass="18742">MVLEQLNLYLPEANKHFNLNGKIIVYSSDSSKTELEVAPENCMCSGVLKEINALGNYDKQSLHDHWSSLLGEIPIFIDNQHNRLYLFKDENGKVFLRYSNDGGETAVPENDESEPIPVEAKGVCLMFLLSDVKYAVANLKGKIDDGLFKLLKISDPNLLRVHYISR</sequence>
<protein>
    <submittedName>
        <fullName evidence="1">Uncharacterized protein</fullName>
    </submittedName>
</protein>
<gene>
    <name evidence="1" type="ORF">COEREDRAFT_89643</name>
</gene>
<name>A0A2G5B2Y7_COERN</name>
<evidence type="ECO:0000313" key="1">
    <source>
        <dbReference type="EMBL" id="PIA13364.1"/>
    </source>
</evidence>
<keyword evidence="2" id="KW-1185">Reference proteome</keyword>
<dbReference type="Proteomes" id="UP000242474">
    <property type="component" value="Unassembled WGS sequence"/>
</dbReference>
<organism evidence="1 2">
    <name type="scientific">Coemansia reversa (strain ATCC 12441 / NRRL 1564)</name>
    <dbReference type="NCBI Taxonomy" id="763665"/>
    <lineage>
        <taxon>Eukaryota</taxon>
        <taxon>Fungi</taxon>
        <taxon>Fungi incertae sedis</taxon>
        <taxon>Zoopagomycota</taxon>
        <taxon>Kickxellomycotina</taxon>
        <taxon>Kickxellomycetes</taxon>
        <taxon>Kickxellales</taxon>
        <taxon>Kickxellaceae</taxon>
        <taxon>Coemansia</taxon>
    </lineage>
</organism>